<feature type="compositionally biased region" description="Polar residues" evidence="1">
    <location>
        <begin position="14"/>
        <end position="25"/>
    </location>
</feature>
<feature type="region of interest" description="Disordered" evidence="1">
    <location>
        <begin position="1"/>
        <end position="25"/>
    </location>
</feature>
<dbReference type="AlphaFoldDB" id="A0A160T4I0"/>
<feature type="domain" description="DUF8091" evidence="2">
    <location>
        <begin position="33"/>
        <end position="184"/>
    </location>
</feature>
<reference evidence="3" key="1">
    <citation type="submission" date="2016-01" db="EMBL/GenBank/DDBJ databases">
        <authorList>
            <person name="Mcilroy J.S."/>
            <person name="Karst M S."/>
            <person name="Albertsen M."/>
        </authorList>
    </citation>
    <scope>NUCLEOTIDE SEQUENCE</scope>
    <source>
        <strain evidence="3">Cfx-K</strain>
    </source>
</reference>
<dbReference type="Pfam" id="PF26351">
    <property type="entry name" value="DUF8091"/>
    <property type="match status" value="1"/>
</dbReference>
<name>A0A160T4I0_9CHLR</name>
<evidence type="ECO:0000313" key="4">
    <source>
        <dbReference type="Proteomes" id="UP000215027"/>
    </source>
</evidence>
<organism evidence="3 4">
    <name type="scientific">Candidatus Promineifilum breve</name>
    <dbReference type="NCBI Taxonomy" id="1806508"/>
    <lineage>
        <taxon>Bacteria</taxon>
        <taxon>Bacillati</taxon>
        <taxon>Chloroflexota</taxon>
        <taxon>Ardenticatenia</taxon>
        <taxon>Candidatus Promineifilales</taxon>
        <taxon>Candidatus Promineifilaceae</taxon>
        <taxon>Candidatus Promineifilum</taxon>
    </lineage>
</organism>
<dbReference type="EMBL" id="LN890655">
    <property type="protein sequence ID" value="CUS03998.2"/>
    <property type="molecule type" value="Genomic_DNA"/>
</dbReference>
<proteinExistence type="predicted"/>
<dbReference type="KEGG" id="pbf:CFX0092_A2120"/>
<protein>
    <recommendedName>
        <fullName evidence="2">DUF8091 domain-containing protein</fullName>
    </recommendedName>
</protein>
<evidence type="ECO:0000256" key="1">
    <source>
        <dbReference type="SAM" id="MobiDB-lite"/>
    </source>
</evidence>
<dbReference type="InterPro" id="IPR058404">
    <property type="entry name" value="DUF8091"/>
</dbReference>
<evidence type="ECO:0000259" key="2">
    <source>
        <dbReference type="Pfam" id="PF26351"/>
    </source>
</evidence>
<gene>
    <name evidence="3" type="ORF">CFX0092_A2120</name>
</gene>
<accession>A0A160T4I0</accession>
<keyword evidence="4" id="KW-1185">Reference proteome</keyword>
<sequence>MTKAVAEEFGGEVQRTSEGASHSNGIGQLTERSLHAALKAHLAQPGDQFEARLGRYVIDIRRDDLLIEIQTRHLYALRPKLRRLLDDGRRIHLVHPLPGERWIVREDAAGRPISRRKSPIHAAVHDIFSELVRVPDLVAHPNLTVEVLLIREEQVWRDDGLGSWRRGRWSLVDRRLLGVSASAVFGPPADYLALLPPLPEPFSNADLAKVKGWNGHLAGKATYALRAMGLLELLGKQGNKHLYRLKEGIDTQGNVG</sequence>
<dbReference type="RefSeq" id="WP_095043404.1">
    <property type="nucleotide sequence ID" value="NZ_LN890655.1"/>
</dbReference>
<evidence type="ECO:0000313" key="3">
    <source>
        <dbReference type="EMBL" id="CUS03998.2"/>
    </source>
</evidence>
<dbReference type="Proteomes" id="UP000215027">
    <property type="component" value="Chromosome I"/>
</dbReference>